<feature type="coiled-coil region" evidence="1">
    <location>
        <begin position="198"/>
        <end position="247"/>
    </location>
</feature>
<dbReference type="AlphaFoldDB" id="A0A1V5ZH21"/>
<keyword evidence="1" id="KW-0175">Coiled coil</keyword>
<sequence length="296" mass="34721">METVEKINITRANNEVITVEVQRNFTAQKSSILFTLQNVITELVIKENRKCLKISKYAILQKEVRLALEKTLNCKLPTDRDTYITITDDSYSKLEQIRANFSKEVEDFNADFEARASKMNKFYVMYKFLDYTDYAINDIREIRVYREAMSDENIDKVLVKTYKLYNLSDENLRKEFDNDFNSAESLNETEVIISEKVAEKWINVSENKENEIKVAEESKKTAQMLDLQKIEEEKEAKKRDALRKAIETGEKVVIVSYFVQGNDIPKKFRKSDSDMGEYVIYAMPDCTIKEEFIHAY</sequence>
<organism evidence="2">
    <name type="scientific">candidate division CPR1 bacterium ADurb.Bin160</name>
    <dbReference type="NCBI Taxonomy" id="1852826"/>
    <lineage>
        <taxon>Bacteria</taxon>
        <taxon>candidate division CPR1</taxon>
    </lineage>
</organism>
<name>A0A1V5ZH21_9BACT</name>
<evidence type="ECO:0000256" key="1">
    <source>
        <dbReference type="SAM" id="Coils"/>
    </source>
</evidence>
<gene>
    <name evidence="2" type="ORF">BWY04_01570</name>
</gene>
<protein>
    <submittedName>
        <fullName evidence="2">Uncharacterized protein</fullName>
    </submittedName>
</protein>
<dbReference type="EMBL" id="MWDB01000091">
    <property type="protein sequence ID" value="OQB39521.1"/>
    <property type="molecule type" value="Genomic_DNA"/>
</dbReference>
<evidence type="ECO:0000313" key="2">
    <source>
        <dbReference type="EMBL" id="OQB39521.1"/>
    </source>
</evidence>
<accession>A0A1V5ZH21</accession>
<proteinExistence type="predicted"/>
<comment type="caution">
    <text evidence="2">The sequence shown here is derived from an EMBL/GenBank/DDBJ whole genome shotgun (WGS) entry which is preliminary data.</text>
</comment>
<reference evidence="2" key="1">
    <citation type="submission" date="2017-02" db="EMBL/GenBank/DDBJ databases">
        <title>Delving into the versatile metabolic prowess of the omnipresent phylum Bacteroidetes.</title>
        <authorList>
            <person name="Nobu M.K."/>
            <person name="Mei R."/>
            <person name="Narihiro T."/>
            <person name="Kuroda K."/>
            <person name="Liu W.-T."/>
        </authorList>
    </citation>
    <scope>NUCLEOTIDE SEQUENCE</scope>
    <source>
        <strain evidence="2">ADurb.Bin160</strain>
    </source>
</reference>
<dbReference type="Proteomes" id="UP000485621">
    <property type="component" value="Unassembled WGS sequence"/>
</dbReference>